<name>A0A0M3JNA1_ANISI</name>
<proteinExistence type="predicted"/>
<organism evidence="4">
    <name type="scientific">Anisakis simplex</name>
    <name type="common">Herring worm</name>
    <dbReference type="NCBI Taxonomy" id="6269"/>
    <lineage>
        <taxon>Eukaryota</taxon>
        <taxon>Metazoa</taxon>
        <taxon>Ecdysozoa</taxon>
        <taxon>Nematoda</taxon>
        <taxon>Chromadorea</taxon>
        <taxon>Rhabditida</taxon>
        <taxon>Spirurina</taxon>
        <taxon>Ascaridomorpha</taxon>
        <taxon>Ascaridoidea</taxon>
        <taxon>Anisakidae</taxon>
        <taxon>Anisakis</taxon>
        <taxon>Anisakis simplex complex</taxon>
    </lineage>
</organism>
<reference evidence="4" key="1">
    <citation type="submission" date="2017-02" db="UniProtKB">
        <authorList>
            <consortium name="WormBaseParasite"/>
        </authorList>
    </citation>
    <scope>IDENTIFICATION</scope>
</reference>
<keyword evidence="3" id="KW-1185">Reference proteome</keyword>
<evidence type="ECO:0000313" key="4">
    <source>
        <dbReference type="WBParaSite" id="ASIM_0000914101-mRNA-1"/>
    </source>
</evidence>
<feature type="region of interest" description="Disordered" evidence="1">
    <location>
        <begin position="1"/>
        <end position="22"/>
    </location>
</feature>
<feature type="compositionally biased region" description="Polar residues" evidence="1">
    <location>
        <begin position="1"/>
        <end position="15"/>
    </location>
</feature>
<reference evidence="2 3" key="2">
    <citation type="submission" date="2018-11" db="EMBL/GenBank/DDBJ databases">
        <authorList>
            <consortium name="Pathogen Informatics"/>
        </authorList>
    </citation>
    <scope>NUCLEOTIDE SEQUENCE [LARGE SCALE GENOMIC DNA]</scope>
</reference>
<gene>
    <name evidence="2" type="ORF">ASIM_LOCUS8881</name>
</gene>
<accession>A0A0M3JNA1</accession>
<dbReference type="AlphaFoldDB" id="A0A0M3JNA1"/>
<dbReference type="EMBL" id="UYRR01025422">
    <property type="protein sequence ID" value="VDK35014.1"/>
    <property type="molecule type" value="Genomic_DNA"/>
</dbReference>
<evidence type="ECO:0000313" key="3">
    <source>
        <dbReference type="Proteomes" id="UP000267096"/>
    </source>
</evidence>
<dbReference type="WBParaSite" id="ASIM_0000914101-mRNA-1">
    <property type="protein sequence ID" value="ASIM_0000914101-mRNA-1"/>
    <property type="gene ID" value="ASIM_0000914101"/>
</dbReference>
<evidence type="ECO:0000256" key="1">
    <source>
        <dbReference type="SAM" id="MobiDB-lite"/>
    </source>
</evidence>
<protein>
    <submittedName>
        <fullName evidence="2 4">Uncharacterized protein</fullName>
    </submittedName>
</protein>
<dbReference type="Proteomes" id="UP000267096">
    <property type="component" value="Unassembled WGS sequence"/>
</dbReference>
<sequence>MISVDGSTTVHMTNGNGMGSAPGGCLKCTQQVFGYQQLLTLIDPNVVIEPTLFSTVLAACPHINNFSSLS</sequence>
<evidence type="ECO:0000313" key="2">
    <source>
        <dbReference type="EMBL" id="VDK35014.1"/>
    </source>
</evidence>